<evidence type="ECO:0000256" key="2">
    <source>
        <dbReference type="ARBA" id="ARBA00022729"/>
    </source>
</evidence>
<evidence type="ECO:0000313" key="8">
    <source>
        <dbReference type="Proteomes" id="UP000534306"/>
    </source>
</evidence>
<dbReference type="Gene3D" id="3.40.50.1820">
    <property type="entry name" value="alpha/beta hydrolase"/>
    <property type="match status" value="1"/>
</dbReference>
<protein>
    <submittedName>
        <fullName evidence="7">Alpha/beta fold hydrolase</fullName>
    </submittedName>
    <submittedName>
        <fullName evidence="6">Pimeloyl-ACP methyl ester carboxylesterase</fullName>
    </submittedName>
</protein>
<evidence type="ECO:0000259" key="5">
    <source>
        <dbReference type="Pfam" id="PF08386"/>
    </source>
</evidence>
<evidence type="ECO:0000313" key="6">
    <source>
        <dbReference type="EMBL" id="MBB6567641.1"/>
    </source>
</evidence>
<evidence type="ECO:0000313" key="9">
    <source>
        <dbReference type="Proteomes" id="UP000553957"/>
    </source>
</evidence>
<dbReference type="Pfam" id="PF08386">
    <property type="entry name" value="Abhydrolase_4"/>
    <property type="match status" value="1"/>
</dbReference>
<dbReference type="EMBL" id="JABJRC010000001">
    <property type="protein sequence ID" value="NOL39757.1"/>
    <property type="molecule type" value="Genomic_DNA"/>
</dbReference>
<accession>A0A7Y4KW37</accession>
<evidence type="ECO:0000256" key="3">
    <source>
        <dbReference type="ARBA" id="ARBA00022801"/>
    </source>
</evidence>
<evidence type="ECO:0000256" key="1">
    <source>
        <dbReference type="ARBA" id="ARBA00010088"/>
    </source>
</evidence>
<reference evidence="6 9" key="2">
    <citation type="submission" date="2020-08" db="EMBL/GenBank/DDBJ databases">
        <title>Sequencing the genomes of 1000 actinobacteria strains.</title>
        <authorList>
            <person name="Klenk H.-P."/>
        </authorList>
    </citation>
    <scope>NUCLEOTIDE SEQUENCE [LARGE SCALE GENOMIC DNA]</scope>
    <source>
        <strain evidence="6 9">DSM 15626</strain>
    </source>
</reference>
<gene>
    <name evidence="6" type="ORF">HNR71_003278</name>
    <name evidence="7" type="ORF">HPO96_05820</name>
</gene>
<dbReference type="Proteomes" id="UP000534306">
    <property type="component" value="Unassembled WGS sequence"/>
</dbReference>
<dbReference type="PANTHER" id="PTHR43248">
    <property type="entry name" value="2-SUCCINYL-6-HYDROXY-2,4-CYCLOHEXADIENE-1-CARBOXYLATE SYNTHASE"/>
    <property type="match status" value="1"/>
</dbReference>
<dbReference type="PANTHER" id="PTHR43248:SF29">
    <property type="entry name" value="TRIPEPTIDYL AMINOPEPTIDASE"/>
    <property type="match status" value="1"/>
</dbReference>
<reference evidence="7 8" key="1">
    <citation type="submission" date="2020-05" db="EMBL/GenBank/DDBJ databases">
        <title>Genome sequence of Kribbella sandramycini ATCC 39419.</title>
        <authorList>
            <person name="Maclea K.S."/>
            <person name="Fair J.L."/>
        </authorList>
    </citation>
    <scope>NUCLEOTIDE SEQUENCE [LARGE SCALE GENOMIC DNA]</scope>
    <source>
        <strain evidence="7 8">ATCC 39419</strain>
    </source>
</reference>
<feature type="signal peptide" evidence="4">
    <location>
        <begin position="1"/>
        <end position="25"/>
    </location>
</feature>
<evidence type="ECO:0000313" key="7">
    <source>
        <dbReference type="EMBL" id="NOL39757.1"/>
    </source>
</evidence>
<evidence type="ECO:0000256" key="4">
    <source>
        <dbReference type="SAM" id="SignalP"/>
    </source>
</evidence>
<keyword evidence="8" id="KW-1185">Reference proteome</keyword>
<dbReference type="SUPFAM" id="SSF53474">
    <property type="entry name" value="alpha/beta-Hydrolases"/>
    <property type="match status" value="1"/>
</dbReference>
<dbReference type="RefSeq" id="WP_171671612.1">
    <property type="nucleotide sequence ID" value="NZ_BAAAGT010000003.1"/>
</dbReference>
<dbReference type="GO" id="GO:0016787">
    <property type="term" value="F:hydrolase activity"/>
    <property type="evidence" value="ECO:0007669"/>
    <property type="project" value="UniProtKB-KW"/>
</dbReference>
<keyword evidence="3 7" id="KW-0378">Hydrolase</keyword>
<dbReference type="AlphaFoldDB" id="A0A7Y4KW37"/>
<keyword evidence="2 4" id="KW-0732">Signal</keyword>
<comment type="similarity">
    <text evidence="1">Belongs to the peptidase S33 family.</text>
</comment>
<organism evidence="7 8">
    <name type="scientific">Kribbella sandramycini</name>
    <dbReference type="NCBI Taxonomy" id="60450"/>
    <lineage>
        <taxon>Bacteria</taxon>
        <taxon>Bacillati</taxon>
        <taxon>Actinomycetota</taxon>
        <taxon>Actinomycetes</taxon>
        <taxon>Propionibacteriales</taxon>
        <taxon>Kribbellaceae</taxon>
        <taxon>Kribbella</taxon>
    </lineage>
</organism>
<dbReference type="InterPro" id="IPR029058">
    <property type="entry name" value="AB_hydrolase_fold"/>
</dbReference>
<sequence>MRRVLSVGVAVILLGASLVPATAQAAVQWGACPANYPAGLECSTLMVPLDYRRPDERQIEIALTRLPSKAPAKRRGVLLVNPGGPGLPGAAVPVVLELPQSVRDSYDVIGFDPRGVGRSTPLTCNLTEAQSAVAAAPPYPLNSADVAKAAEIAKTVARQCTTSETAELLPHITTANTARDMDRIRAALGEPKLSYYGDSYGTYLGAVYTTLFPYRSDRIVLDSALPPEGYDVDALRDQGLGFQERFPDFARFAAADPQRYGLGATPAAVTVKWFQLTKRLDQAPIQGYDGTLFRTIAAFYLRAEFYLKDLAELMHALDTSRPLPTARKAAAVDDRGSFPVGHLAVICGDSRWPTSVRTYQTNVAIDRIRYPLYGAWSANIRPCAYWPAPATAKTRITDRGPSSVLILQNERDPATPLRGAKRLRNALGAKARMVVVDQGGHGAYNPAMNACGNAAVTTFLLTGHRPPRDTFCPAESVAPPA</sequence>
<dbReference type="InterPro" id="IPR051601">
    <property type="entry name" value="Serine_prot/Carboxylest_S33"/>
</dbReference>
<feature type="chain" id="PRO_5036406642" evidence="4">
    <location>
        <begin position="26"/>
        <end position="481"/>
    </location>
</feature>
<dbReference type="Proteomes" id="UP000553957">
    <property type="component" value="Unassembled WGS sequence"/>
</dbReference>
<dbReference type="InterPro" id="IPR013595">
    <property type="entry name" value="Pept_S33_TAP-like_C"/>
</dbReference>
<dbReference type="EMBL" id="JACHKF010000001">
    <property type="protein sequence ID" value="MBB6567641.1"/>
    <property type="molecule type" value="Genomic_DNA"/>
</dbReference>
<feature type="domain" description="Peptidase S33 tripeptidyl aminopeptidase-like C-terminal" evidence="5">
    <location>
        <begin position="376"/>
        <end position="472"/>
    </location>
</feature>
<comment type="caution">
    <text evidence="7">The sequence shown here is derived from an EMBL/GenBank/DDBJ whole genome shotgun (WGS) entry which is preliminary data.</text>
</comment>
<proteinExistence type="inferred from homology"/>
<name>A0A7Y4KW37_9ACTN</name>